<sequence>MGRYHGPGRQRRRHAHGTTPTRHREADRPFASSSVAVEWGAPRVAKEGGAVTTPRQQHWQLSRHPAPSPLSARFGSSPPSSQSDRPSLAGAKSEGMKDSANLPPSRVREAPRAGTRKEARRNARSLPLPPALALVLVSPLLLRQPAATTTTQPVGGIDRQATLFQGPASQPDAREDLPCAGRCPKSERLQIFMPQGGMHQWRPQAGEVCGFRSRSRPGVYRRGEAEKDAFSIWKNLGLGRSRPGSAGYNVDDERGQGLGSWRREAEEERFAHLARSGLIDV</sequence>
<feature type="region of interest" description="Disordered" evidence="1">
    <location>
        <begin position="1"/>
        <end position="124"/>
    </location>
</feature>
<feature type="compositionally biased region" description="Basic residues" evidence="1">
    <location>
        <begin position="1"/>
        <end position="16"/>
    </location>
</feature>
<organism evidence="2 3">
    <name type="scientific">Colletotrichum plurivorum</name>
    <dbReference type="NCBI Taxonomy" id="2175906"/>
    <lineage>
        <taxon>Eukaryota</taxon>
        <taxon>Fungi</taxon>
        <taxon>Dikarya</taxon>
        <taxon>Ascomycota</taxon>
        <taxon>Pezizomycotina</taxon>
        <taxon>Sordariomycetes</taxon>
        <taxon>Hypocreomycetidae</taxon>
        <taxon>Glomerellales</taxon>
        <taxon>Glomerellaceae</taxon>
        <taxon>Colletotrichum</taxon>
        <taxon>Colletotrichum orchidearum species complex</taxon>
    </lineage>
</organism>
<reference evidence="2" key="1">
    <citation type="journal article" date="2020" name="Phytopathology">
        <title>Genome Sequence Resources of Colletotrichum truncatum, C. plurivorum, C. musicola, and C. sojae: Four Species Pathogenic to Soybean (Glycine max).</title>
        <authorList>
            <person name="Rogerio F."/>
            <person name="Boufleur T.R."/>
            <person name="Ciampi-Guillardi M."/>
            <person name="Sukno S.A."/>
            <person name="Thon M.R."/>
            <person name="Massola Junior N.S."/>
            <person name="Baroncelli R."/>
        </authorList>
    </citation>
    <scope>NUCLEOTIDE SEQUENCE</scope>
    <source>
        <strain evidence="2">LFN00145</strain>
    </source>
</reference>
<evidence type="ECO:0000313" key="3">
    <source>
        <dbReference type="Proteomes" id="UP000654918"/>
    </source>
</evidence>
<evidence type="ECO:0000313" key="2">
    <source>
        <dbReference type="EMBL" id="KAF6837299.1"/>
    </source>
</evidence>
<dbReference type="Proteomes" id="UP000654918">
    <property type="component" value="Unassembled WGS sequence"/>
</dbReference>
<comment type="caution">
    <text evidence="2">The sequence shown here is derived from an EMBL/GenBank/DDBJ whole genome shotgun (WGS) entry which is preliminary data.</text>
</comment>
<gene>
    <name evidence="2" type="ORF">CPLU01_03163</name>
</gene>
<evidence type="ECO:0000256" key="1">
    <source>
        <dbReference type="SAM" id="MobiDB-lite"/>
    </source>
</evidence>
<feature type="compositionally biased region" description="Low complexity" evidence="1">
    <location>
        <begin position="76"/>
        <end position="87"/>
    </location>
</feature>
<protein>
    <submittedName>
        <fullName evidence="2">Uncharacterized protein</fullName>
    </submittedName>
</protein>
<dbReference type="EMBL" id="WIGO01000026">
    <property type="protein sequence ID" value="KAF6837299.1"/>
    <property type="molecule type" value="Genomic_DNA"/>
</dbReference>
<accession>A0A8H6KTB8</accession>
<feature type="compositionally biased region" description="Basic and acidic residues" evidence="1">
    <location>
        <begin position="106"/>
        <end position="121"/>
    </location>
</feature>
<proteinExistence type="predicted"/>
<dbReference type="AlphaFoldDB" id="A0A8H6KTB8"/>
<keyword evidence="3" id="KW-1185">Reference proteome</keyword>
<name>A0A8H6KTB8_9PEZI</name>